<dbReference type="AlphaFoldDB" id="S4VQK2"/>
<reference evidence="1" key="1">
    <citation type="submission" date="2012-01" db="EMBL/GenBank/DDBJ databases">
        <authorList>
            <person name="Campeau S.A."/>
            <person name="Porcella S.F."/>
            <person name="Schwan T.G."/>
            <person name="Barbour A.G."/>
        </authorList>
    </citation>
    <scope>NUCLEOTIDE SEQUENCE</scope>
    <source>
        <strain evidence="1">HS1</strain>
        <plasmid evidence="1">lp174</plasmid>
    </source>
</reference>
<name>S4VQK2_BORHE</name>
<gene>
    <name evidence="1" type="ORF">BHA121</name>
</gene>
<accession>S4VQK2</accession>
<proteinExistence type="predicted"/>
<geneLocation type="plasmid" evidence="1">
    <name>lp174</name>
</geneLocation>
<reference evidence="1" key="2">
    <citation type="journal article" date="2013" name="J. Bacteriol.">
        <title>Large linear plasmids of Borrelia species that cause relapsing fever.</title>
        <authorList>
            <person name="Miller S.C."/>
            <person name="Porcella S.F."/>
            <person name="Raffel S.J."/>
            <person name="Schwan T.G."/>
            <person name="Barbour A.G."/>
        </authorList>
    </citation>
    <scope>NUCLEOTIDE SEQUENCE</scope>
    <source>
        <strain evidence="1">HS1</strain>
        <plasmid evidence="1">lp174</plasmid>
    </source>
</reference>
<evidence type="ECO:0000313" key="1">
    <source>
        <dbReference type="EMBL" id="AGO68838.1"/>
    </source>
</evidence>
<sequence>MFSKQLLKFDLLIYLKSRLMVSGIIRLINVHLGMDLNIHLFIHLCYYQCYYQCYC</sequence>
<protein>
    <submittedName>
        <fullName evidence="1">Uncharacterized protein</fullName>
    </submittedName>
</protein>
<keyword evidence="1" id="KW-0614">Plasmid</keyword>
<dbReference type="EMBL" id="HM008709">
    <property type="protein sequence ID" value="AGO68838.1"/>
    <property type="molecule type" value="Genomic_DNA"/>
</dbReference>
<organism evidence="1">
    <name type="scientific">Borrelia hermsii</name>
    <dbReference type="NCBI Taxonomy" id="140"/>
    <lineage>
        <taxon>Bacteria</taxon>
        <taxon>Pseudomonadati</taxon>
        <taxon>Spirochaetota</taxon>
        <taxon>Spirochaetia</taxon>
        <taxon>Spirochaetales</taxon>
        <taxon>Borreliaceae</taxon>
        <taxon>Borrelia</taxon>
    </lineage>
</organism>